<feature type="binding site" evidence="11">
    <location>
        <position position="35"/>
    </location>
    <ligand>
        <name>NAD(+)</name>
        <dbReference type="ChEBI" id="CHEBI:57540"/>
    </ligand>
</feature>
<dbReference type="Proteomes" id="UP000663722">
    <property type="component" value="Chromosome"/>
</dbReference>
<dbReference type="Pfam" id="PF03720">
    <property type="entry name" value="UDPG_MGDP_dh_C"/>
    <property type="match status" value="1"/>
</dbReference>
<comment type="pathway">
    <text evidence="1">Nucleotide-sugar biosynthesis; UDP-alpha-D-glucuronate biosynthesis; UDP-alpha-D-glucuronate from UDP-alpha-D-glucose: step 1/1.</text>
</comment>
<feature type="domain" description="UDP-glucose/GDP-mannose dehydrogenase C-terminal" evidence="12">
    <location>
        <begin position="328"/>
        <end position="438"/>
    </location>
</feature>
<dbReference type="InterPro" id="IPR017476">
    <property type="entry name" value="UDP-Glc/GDP-Man"/>
</dbReference>
<proteinExistence type="inferred from homology"/>
<evidence type="ECO:0000256" key="6">
    <source>
        <dbReference type="ARBA" id="ARBA00023027"/>
    </source>
</evidence>
<evidence type="ECO:0000256" key="10">
    <source>
        <dbReference type="PIRSR" id="PIRSR500134-2"/>
    </source>
</evidence>
<dbReference type="GO" id="GO:0000271">
    <property type="term" value="P:polysaccharide biosynthetic process"/>
    <property type="evidence" value="ECO:0007669"/>
    <property type="project" value="InterPro"/>
</dbReference>
<feature type="binding site" evidence="11">
    <location>
        <position position="163"/>
    </location>
    <ligand>
        <name>NAD(+)</name>
        <dbReference type="ChEBI" id="CHEBI:57540"/>
    </ligand>
</feature>
<feature type="binding site" evidence="10">
    <location>
        <position position="335"/>
    </location>
    <ligand>
        <name>substrate</name>
    </ligand>
</feature>
<dbReference type="Pfam" id="PF00984">
    <property type="entry name" value="UDPG_MGDP_dh"/>
    <property type="match status" value="1"/>
</dbReference>
<dbReference type="PIRSF" id="PIRSF000124">
    <property type="entry name" value="UDPglc_GDPman_dh"/>
    <property type="match status" value="1"/>
</dbReference>
<dbReference type="SUPFAM" id="SSF51735">
    <property type="entry name" value="NAD(P)-binding Rossmann-fold domains"/>
    <property type="match status" value="1"/>
</dbReference>
<feature type="binding site" evidence="11">
    <location>
        <position position="90"/>
    </location>
    <ligand>
        <name>NAD(+)</name>
        <dbReference type="ChEBI" id="CHEBI:57540"/>
    </ligand>
</feature>
<evidence type="ECO:0000313" key="14">
    <source>
        <dbReference type="Proteomes" id="UP000663722"/>
    </source>
</evidence>
<keyword evidence="6 8" id="KW-0520">NAD</keyword>
<evidence type="ECO:0000256" key="7">
    <source>
        <dbReference type="ARBA" id="ARBA00047473"/>
    </source>
</evidence>
<dbReference type="PANTHER" id="PTHR43750">
    <property type="entry name" value="UDP-GLUCOSE 6-DEHYDROGENASE TUAD"/>
    <property type="match status" value="1"/>
</dbReference>
<protein>
    <recommendedName>
        <fullName evidence="4 8">UDP-glucose 6-dehydrogenase</fullName>
        <ecNumber evidence="3 8">1.1.1.22</ecNumber>
    </recommendedName>
</protein>
<organism evidence="13 14">
    <name type="scientific">Desulfonema magnum</name>
    <dbReference type="NCBI Taxonomy" id="45655"/>
    <lineage>
        <taxon>Bacteria</taxon>
        <taxon>Pseudomonadati</taxon>
        <taxon>Thermodesulfobacteriota</taxon>
        <taxon>Desulfobacteria</taxon>
        <taxon>Desulfobacterales</taxon>
        <taxon>Desulfococcaceae</taxon>
        <taxon>Desulfonema</taxon>
    </lineage>
</organism>
<dbReference type="KEGG" id="dmm:dnm_044510"/>
<dbReference type="AlphaFoldDB" id="A0A975GNW9"/>
<evidence type="ECO:0000256" key="3">
    <source>
        <dbReference type="ARBA" id="ARBA00012954"/>
    </source>
</evidence>
<dbReference type="Gene3D" id="3.40.50.720">
    <property type="entry name" value="NAD(P)-binding Rossmann-like Domain"/>
    <property type="match status" value="2"/>
</dbReference>
<feature type="binding site" evidence="10">
    <location>
        <position position="216"/>
    </location>
    <ligand>
        <name>substrate</name>
    </ligand>
</feature>
<evidence type="ECO:0000313" key="13">
    <source>
        <dbReference type="EMBL" id="QTA88406.1"/>
    </source>
</evidence>
<evidence type="ECO:0000256" key="5">
    <source>
        <dbReference type="ARBA" id="ARBA00023002"/>
    </source>
</evidence>
<feature type="binding site" evidence="10">
    <location>
        <position position="271"/>
    </location>
    <ligand>
        <name>substrate</name>
    </ligand>
</feature>
<dbReference type="GO" id="GO:0003979">
    <property type="term" value="F:UDP-glucose 6-dehydrogenase activity"/>
    <property type="evidence" value="ECO:0007669"/>
    <property type="project" value="UniProtKB-EC"/>
</dbReference>
<keyword evidence="14" id="KW-1185">Reference proteome</keyword>
<dbReference type="GO" id="GO:0051287">
    <property type="term" value="F:NAD binding"/>
    <property type="evidence" value="ECO:0007669"/>
    <property type="project" value="InterPro"/>
</dbReference>
<sequence>MKIIVAGTGYVGLVHAAVCSEYGHEVYAYDNDVNKINAFSNGQAEEIEKYVNEPGLVNIIKETLGKYLFFSTDLGAIIEGADAIFLCLPTPPNPNDGSTNLVFYDAAVEDIAEIAAKRNDENRIVFVNKSTVPIGTARHLQDIMNAHEVKNFGVSSNPEFLAEGTAVEQARKPDRVVVGCDHESDFKILRRVYSQFVNHVRIKYIETTPETAEAIKYVANTMLLTYISFWNGVGAKIGERFPNVKIDDLRLGVTSDDRISTWGSFVSNGAGGSCFGKDIASLIYQLRSVNVSTKMLEASYEVNEYQKVYLVERAIAEAGFKFNNKTVAVLGLAFKKHTNDMRDASSIKLIESLLGKGVAKVKAYDPLAIESAKHAFSPSKNILFEKIEYYETAKEAIEGSHALFISTDWEEFRGLSRTIEEAARPPYLVMDGRRMIPDFEDIVTKGYTYLAVGAMVMKPE</sequence>
<reference evidence="13" key="1">
    <citation type="journal article" date="2021" name="Microb. Physiol.">
        <title>Proteogenomic Insights into the Physiology of Marine, Sulfate-Reducing, Filamentous Desulfonema limicola and Desulfonema magnum.</title>
        <authorList>
            <person name="Schnaars V."/>
            <person name="Wohlbrand L."/>
            <person name="Scheve S."/>
            <person name="Hinrichs C."/>
            <person name="Reinhardt R."/>
            <person name="Rabus R."/>
        </authorList>
    </citation>
    <scope>NUCLEOTIDE SEQUENCE</scope>
    <source>
        <strain evidence="13">4be13</strain>
    </source>
</reference>
<dbReference type="InterPro" id="IPR008927">
    <property type="entry name" value="6-PGluconate_DH-like_C_sf"/>
</dbReference>
<evidence type="ECO:0000256" key="8">
    <source>
        <dbReference type="PIRNR" id="PIRNR000124"/>
    </source>
</evidence>
<dbReference type="SMART" id="SM00984">
    <property type="entry name" value="UDPG_MGDP_dh_C"/>
    <property type="match status" value="1"/>
</dbReference>
<dbReference type="SUPFAM" id="SSF52413">
    <property type="entry name" value="UDP-glucose/GDP-mannose dehydrogenase C-terminal domain"/>
    <property type="match status" value="1"/>
</dbReference>
<comment type="similarity">
    <text evidence="2 8">Belongs to the UDP-glucose/GDP-mannose dehydrogenase family.</text>
</comment>
<evidence type="ECO:0000256" key="4">
    <source>
        <dbReference type="ARBA" id="ARBA00015132"/>
    </source>
</evidence>
<dbReference type="PANTHER" id="PTHR43750:SF3">
    <property type="entry name" value="UDP-GLUCOSE 6-DEHYDROGENASE TUAD"/>
    <property type="match status" value="1"/>
</dbReference>
<evidence type="ECO:0000256" key="9">
    <source>
        <dbReference type="PIRSR" id="PIRSR500134-1"/>
    </source>
</evidence>
<evidence type="ECO:0000259" key="12">
    <source>
        <dbReference type="SMART" id="SM00984"/>
    </source>
</evidence>
<evidence type="ECO:0000256" key="1">
    <source>
        <dbReference type="ARBA" id="ARBA00004701"/>
    </source>
</evidence>
<dbReference type="InterPro" id="IPR014026">
    <property type="entry name" value="UDP-Glc/GDP-Man_DH_dimer"/>
</dbReference>
<dbReference type="EMBL" id="CP061800">
    <property type="protein sequence ID" value="QTA88406.1"/>
    <property type="molecule type" value="Genomic_DNA"/>
</dbReference>
<dbReference type="Gene3D" id="1.20.5.100">
    <property type="entry name" value="Cytochrome c1, transmembrane anchor, C-terminal"/>
    <property type="match status" value="1"/>
</dbReference>
<dbReference type="InterPro" id="IPR036291">
    <property type="entry name" value="NAD(P)-bd_dom_sf"/>
</dbReference>
<dbReference type="Pfam" id="PF03721">
    <property type="entry name" value="UDPG_MGDP_dh_N"/>
    <property type="match status" value="1"/>
</dbReference>
<feature type="binding site" evidence="11">
    <location>
        <position position="131"/>
    </location>
    <ligand>
        <name>NAD(+)</name>
        <dbReference type="ChEBI" id="CHEBI:57540"/>
    </ligand>
</feature>
<dbReference type="InterPro" id="IPR036220">
    <property type="entry name" value="UDP-Glc/GDP-Man_DH_C_sf"/>
</dbReference>
<name>A0A975GNW9_9BACT</name>
<dbReference type="InterPro" id="IPR014027">
    <property type="entry name" value="UDP-Glc/GDP-Man_DH_C"/>
</dbReference>
<dbReference type="PIRSF" id="PIRSF500134">
    <property type="entry name" value="UDPglc_DH_bac"/>
    <property type="match status" value="1"/>
</dbReference>
<comment type="catalytic activity">
    <reaction evidence="7 8">
        <text>UDP-alpha-D-glucose + 2 NAD(+) + H2O = UDP-alpha-D-glucuronate + 2 NADH + 3 H(+)</text>
        <dbReference type="Rhea" id="RHEA:23596"/>
        <dbReference type="ChEBI" id="CHEBI:15377"/>
        <dbReference type="ChEBI" id="CHEBI:15378"/>
        <dbReference type="ChEBI" id="CHEBI:57540"/>
        <dbReference type="ChEBI" id="CHEBI:57945"/>
        <dbReference type="ChEBI" id="CHEBI:58052"/>
        <dbReference type="ChEBI" id="CHEBI:58885"/>
        <dbReference type="EC" id="1.1.1.22"/>
    </reaction>
</comment>
<dbReference type="InterPro" id="IPR028357">
    <property type="entry name" value="UDPglc_DH_bac"/>
</dbReference>
<dbReference type="RefSeq" id="WP_207683187.1">
    <property type="nucleotide sequence ID" value="NZ_CP061800.1"/>
</dbReference>
<gene>
    <name evidence="13" type="primary">ugd</name>
    <name evidence="13" type="ORF">dnm_044510</name>
</gene>
<feature type="binding site" evidence="11">
    <location>
        <position position="342"/>
    </location>
    <ligand>
        <name>NAD(+)</name>
        <dbReference type="ChEBI" id="CHEBI:57540"/>
    </ligand>
</feature>
<keyword evidence="5 8" id="KW-0560">Oxidoreductase</keyword>
<feature type="binding site" evidence="11">
    <location>
        <position position="277"/>
    </location>
    <ligand>
        <name>NAD(+)</name>
        <dbReference type="ChEBI" id="CHEBI:57540"/>
    </ligand>
</feature>
<dbReference type="NCBIfam" id="TIGR03026">
    <property type="entry name" value="NDP-sugDHase"/>
    <property type="match status" value="1"/>
</dbReference>
<dbReference type="EC" id="1.1.1.22" evidence="3 8"/>
<accession>A0A975GNW9</accession>
<evidence type="ECO:0000256" key="2">
    <source>
        <dbReference type="ARBA" id="ARBA00006601"/>
    </source>
</evidence>
<feature type="binding site" evidence="10">
    <location>
        <begin position="160"/>
        <end position="163"/>
    </location>
    <ligand>
        <name>substrate</name>
    </ligand>
</feature>
<feature type="active site" description="Nucleophile" evidence="9">
    <location>
        <position position="274"/>
    </location>
</feature>
<dbReference type="SUPFAM" id="SSF48179">
    <property type="entry name" value="6-phosphogluconate dehydrogenase C-terminal domain-like"/>
    <property type="match status" value="1"/>
</dbReference>
<dbReference type="InterPro" id="IPR001732">
    <property type="entry name" value="UDP-Glc/GDP-Man_DH_N"/>
</dbReference>
<feature type="binding site" evidence="11">
    <location>
        <position position="30"/>
    </location>
    <ligand>
        <name>NAD(+)</name>
        <dbReference type="ChEBI" id="CHEBI:57540"/>
    </ligand>
</feature>
<evidence type="ECO:0000256" key="11">
    <source>
        <dbReference type="PIRSR" id="PIRSR500134-3"/>
    </source>
</evidence>